<evidence type="ECO:0000256" key="6">
    <source>
        <dbReference type="PIRSR" id="PIRSR003085-1"/>
    </source>
</evidence>
<dbReference type="CDD" id="cd02440">
    <property type="entry name" value="AdoMet_MTases"/>
    <property type="match status" value="1"/>
</dbReference>
<gene>
    <name evidence="7" type="ORF">ABT56_19620</name>
</gene>
<dbReference type="SUPFAM" id="SSF53335">
    <property type="entry name" value="S-adenosyl-L-methionine-dependent methyltransferases"/>
    <property type="match status" value="1"/>
</dbReference>
<sequence length="412" mass="47132">MFKSEADRSGKWVTQTEQVARRVVFGFLAYIQGAGLTIVEKDRDTHFFGDREAACQAQLIVNESAFYRRVLNGGSIAAGEAYMDGWWDSPDLTQVVRVIAMNLPMLDKLEQKVSWLGAIKDKWLHWSRRNSKEAAKQNILAHYDLGNDFYRTFLDPSMLYSAGIYATQDTTLADAQYAKVDRLCQLLNLSEQDHLLEIGTGWGALAIHAAKHYGCQVTTTTISDEQYAWAKARVEEEGLQDRITLLLSDYRDLEGKYDKIVSVEMVEAVGKEYLTTYLKKCQSLLKPDGLLALQAITIADQRYDSYSKGVDFIQKHIFPGGFLPSVNVLSSQFTQHTDFVIRDLKDIGLDYARTLSDWHQGFNRSIEMLKQQGFDDRFIRMWRYYLCYCEGGFLERTISTVQLVASRSQWRS</sequence>
<dbReference type="GO" id="GO:0032259">
    <property type="term" value="P:methylation"/>
    <property type="evidence" value="ECO:0007669"/>
    <property type="project" value="UniProtKB-KW"/>
</dbReference>
<name>A0A0J1JMH2_9GAMM</name>
<dbReference type="STRING" id="1195763.ABT56_19620"/>
<evidence type="ECO:0000256" key="5">
    <source>
        <dbReference type="ARBA" id="ARBA00023098"/>
    </source>
</evidence>
<dbReference type="Proteomes" id="UP000036097">
    <property type="component" value="Unassembled WGS sequence"/>
</dbReference>
<dbReference type="PIRSF" id="PIRSF003085">
    <property type="entry name" value="CMAS"/>
    <property type="match status" value="1"/>
</dbReference>
<dbReference type="PANTHER" id="PTHR43667">
    <property type="entry name" value="CYCLOPROPANE-FATTY-ACYL-PHOSPHOLIPID SYNTHASE"/>
    <property type="match status" value="1"/>
</dbReference>
<keyword evidence="5" id="KW-0443">Lipid metabolism</keyword>
<dbReference type="InterPro" id="IPR050723">
    <property type="entry name" value="CFA/CMAS"/>
</dbReference>
<dbReference type="Gene3D" id="3.40.50.150">
    <property type="entry name" value="Vaccinia Virus protein VP39"/>
    <property type="match status" value="1"/>
</dbReference>
<dbReference type="EMBL" id="LDOT01000034">
    <property type="protein sequence ID" value="KLV03337.1"/>
    <property type="molecule type" value="Genomic_DNA"/>
</dbReference>
<dbReference type="Pfam" id="PF02353">
    <property type="entry name" value="CMAS"/>
    <property type="match status" value="1"/>
</dbReference>
<organism evidence="7 8">
    <name type="scientific">Photobacterium aquae</name>
    <dbReference type="NCBI Taxonomy" id="1195763"/>
    <lineage>
        <taxon>Bacteria</taxon>
        <taxon>Pseudomonadati</taxon>
        <taxon>Pseudomonadota</taxon>
        <taxon>Gammaproteobacteria</taxon>
        <taxon>Vibrionales</taxon>
        <taxon>Vibrionaceae</taxon>
        <taxon>Photobacterium</taxon>
    </lineage>
</organism>
<dbReference type="PANTHER" id="PTHR43667:SF2">
    <property type="entry name" value="FATTY ACID C-METHYL TRANSFERASE"/>
    <property type="match status" value="1"/>
</dbReference>
<evidence type="ECO:0000256" key="3">
    <source>
        <dbReference type="ARBA" id="ARBA00022679"/>
    </source>
</evidence>
<evidence type="ECO:0000256" key="2">
    <source>
        <dbReference type="ARBA" id="ARBA00022603"/>
    </source>
</evidence>
<accession>A0A0J1JMH2</accession>
<protein>
    <submittedName>
        <fullName evidence="7">Cyclopropane-fatty-acyl-phospholipid synthase</fullName>
    </submittedName>
</protein>
<dbReference type="PATRIC" id="fig|1195763.3.peg.4199"/>
<dbReference type="GO" id="GO:0008168">
    <property type="term" value="F:methyltransferase activity"/>
    <property type="evidence" value="ECO:0007669"/>
    <property type="project" value="UniProtKB-KW"/>
</dbReference>
<evidence type="ECO:0000313" key="7">
    <source>
        <dbReference type="EMBL" id="KLV03337.1"/>
    </source>
</evidence>
<dbReference type="AlphaFoldDB" id="A0A0J1JMH2"/>
<dbReference type="GO" id="GO:0008610">
    <property type="term" value="P:lipid biosynthetic process"/>
    <property type="evidence" value="ECO:0007669"/>
    <property type="project" value="InterPro"/>
</dbReference>
<dbReference type="RefSeq" id="WP_047880606.1">
    <property type="nucleotide sequence ID" value="NZ_LDOT01000034.1"/>
</dbReference>
<evidence type="ECO:0000256" key="4">
    <source>
        <dbReference type="ARBA" id="ARBA00022691"/>
    </source>
</evidence>
<keyword evidence="3" id="KW-0808">Transferase</keyword>
<feature type="active site" evidence="6">
    <location>
        <position position="389"/>
    </location>
</feature>
<dbReference type="InterPro" id="IPR029063">
    <property type="entry name" value="SAM-dependent_MTases_sf"/>
</dbReference>
<comment type="similarity">
    <text evidence="1">Belongs to the CFA/CMAS family.</text>
</comment>
<keyword evidence="2" id="KW-0489">Methyltransferase</keyword>
<evidence type="ECO:0000313" key="8">
    <source>
        <dbReference type="Proteomes" id="UP000036097"/>
    </source>
</evidence>
<reference evidence="7 8" key="1">
    <citation type="submission" date="2015-05" db="EMBL/GenBank/DDBJ databases">
        <title>Photobacterium galathea sp. nov.</title>
        <authorList>
            <person name="Machado H."/>
            <person name="Gram L."/>
        </authorList>
    </citation>
    <scope>NUCLEOTIDE SEQUENCE [LARGE SCALE GENOMIC DNA]</scope>
    <source>
        <strain evidence="7 8">CGMCC 1.12159</strain>
    </source>
</reference>
<keyword evidence="8" id="KW-1185">Reference proteome</keyword>
<dbReference type="InterPro" id="IPR003333">
    <property type="entry name" value="CMAS"/>
</dbReference>
<evidence type="ECO:0000256" key="1">
    <source>
        <dbReference type="ARBA" id="ARBA00010815"/>
    </source>
</evidence>
<proteinExistence type="inferred from homology"/>
<comment type="caution">
    <text evidence="7">The sequence shown here is derived from an EMBL/GenBank/DDBJ whole genome shotgun (WGS) entry which is preliminary data.</text>
</comment>
<keyword evidence="4" id="KW-0949">S-adenosyl-L-methionine</keyword>
<dbReference type="OrthoDB" id="9782855at2"/>